<dbReference type="PROSITE" id="PS51918">
    <property type="entry name" value="RADICAL_SAM"/>
    <property type="match status" value="1"/>
</dbReference>
<dbReference type="CDD" id="cd01335">
    <property type="entry name" value="Radical_SAM"/>
    <property type="match status" value="1"/>
</dbReference>
<dbReference type="SUPFAM" id="SSF52242">
    <property type="entry name" value="Cobalamin (vitamin B12)-binding domain"/>
    <property type="match status" value="1"/>
</dbReference>
<dbReference type="RefSeq" id="WP_206868955.1">
    <property type="nucleotide sequence ID" value="NZ_BMBA01000001.1"/>
</dbReference>
<dbReference type="PANTHER" id="PTHR43409:SF7">
    <property type="entry name" value="BLL1977 PROTEIN"/>
    <property type="match status" value="1"/>
</dbReference>
<dbReference type="EMBL" id="BMBA01000001">
    <property type="protein sequence ID" value="GFZ30881.1"/>
    <property type="molecule type" value="Genomic_DNA"/>
</dbReference>
<evidence type="ECO:0000259" key="10">
    <source>
        <dbReference type="PROSITE" id="PS51918"/>
    </source>
</evidence>
<keyword evidence="6" id="KW-0408">Iron</keyword>
<keyword evidence="8" id="KW-0175">Coiled coil</keyword>
<dbReference type="SFLD" id="SFLDG01123">
    <property type="entry name" value="methyltransferase_(Class_B)"/>
    <property type="match status" value="1"/>
</dbReference>
<evidence type="ECO:0000313" key="11">
    <source>
        <dbReference type="EMBL" id="GFZ30881.1"/>
    </source>
</evidence>
<evidence type="ECO:0000259" key="9">
    <source>
        <dbReference type="PROSITE" id="PS51332"/>
    </source>
</evidence>
<proteinExistence type="predicted"/>
<dbReference type="SFLD" id="SFLDS00029">
    <property type="entry name" value="Radical_SAM"/>
    <property type="match status" value="1"/>
</dbReference>
<feature type="domain" description="Radical SAM core" evidence="10">
    <location>
        <begin position="154"/>
        <end position="377"/>
    </location>
</feature>
<evidence type="ECO:0000256" key="2">
    <source>
        <dbReference type="ARBA" id="ARBA00022603"/>
    </source>
</evidence>
<comment type="caution">
    <text evidence="11">The sequence shown here is derived from an EMBL/GenBank/DDBJ whole genome shotgun (WGS) entry which is preliminary data.</text>
</comment>
<keyword evidence="2" id="KW-0489">Methyltransferase</keyword>
<keyword evidence="5" id="KW-0479">Metal-binding</keyword>
<dbReference type="InterPro" id="IPR007197">
    <property type="entry name" value="rSAM"/>
</dbReference>
<dbReference type="InterPro" id="IPR034466">
    <property type="entry name" value="Methyltransferase_Class_B"/>
</dbReference>
<accession>A0ABQ1E823</accession>
<comment type="cofactor">
    <cofactor evidence="1">
        <name>[4Fe-4S] cluster</name>
        <dbReference type="ChEBI" id="CHEBI:49883"/>
    </cofactor>
</comment>
<keyword evidence="7" id="KW-0411">Iron-sulfur</keyword>
<dbReference type="InterPro" id="IPR058240">
    <property type="entry name" value="rSAM_sf"/>
</dbReference>
<dbReference type="InterPro" id="IPR006638">
    <property type="entry name" value="Elp3/MiaA/NifB-like_rSAM"/>
</dbReference>
<sequence>MKVLLIMPTVHKEGIERVKPFWLPPLGLATIASYIPNDVDVEIIDENIKDIDFNINVDLVGISCMTSQANRAYDIAREFRKRNVTVVIGGYHPSSLPEEAAKHVDAVMVGEGEGIWERLINDFKNNDVKKYYRHEDGFPVLCELPRPRRDLLADGYQMINTIQTARGCPYACEFCNVSTFFGRQYRVKPIDEIVAEVKEMKEKYGDMFFFVDDEITANPKRSIELFKALTPLKIHWWSQATLRNMTSNPDVIKYAKDSGCFIMVVGLETINEKNMEKMNKAHNSIASYEEQIAMIQENGIYLNPSFTFGHDNDTAETFENVHKFINRNNIAMATFNILTPLPNTKFYNRLMEENRIFEHDWSKYNMGNCVFNPKSMSAQELDRCFQEFCRKFYSIHEIGIRVSKVRKEDRGLLYGFNLGYKKMLDKFGVIM</sequence>
<dbReference type="SUPFAM" id="SSF102114">
    <property type="entry name" value="Radical SAM enzymes"/>
    <property type="match status" value="1"/>
</dbReference>
<evidence type="ECO:0000313" key="12">
    <source>
        <dbReference type="Proteomes" id="UP000663802"/>
    </source>
</evidence>
<protein>
    <submittedName>
        <fullName evidence="11">B12-binding domain-containing radical SAM protein</fullName>
    </submittedName>
</protein>
<dbReference type="InterPro" id="IPR023404">
    <property type="entry name" value="rSAM_horseshoe"/>
</dbReference>
<dbReference type="InterPro" id="IPR051198">
    <property type="entry name" value="BchE-like"/>
</dbReference>
<keyword evidence="12" id="KW-1185">Reference proteome</keyword>
<feature type="domain" description="B12-binding" evidence="9">
    <location>
        <begin position="2"/>
        <end position="130"/>
    </location>
</feature>
<evidence type="ECO:0000256" key="7">
    <source>
        <dbReference type="ARBA" id="ARBA00023014"/>
    </source>
</evidence>
<evidence type="ECO:0000256" key="5">
    <source>
        <dbReference type="ARBA" id="ARBA00022723"/>
    </source>
</evidence>
<evidence type="ECO:0000256" key="8">
    <source>
        <dbReference type="SAM" id="Coils"/>
    </source>
</evidence>
<evidence type="ECO:0000256" key="6">
    <source>
        <dbReference type="ARBA" id="ARBA00023004"/>
    </source>
</evidence>
<name>A0ABQ1E823_9CLOT</name>
<dbReference type="PROSITE" id="PS51332">
    <property type="entry name" value="B12_BINDING"/>
    <property type="match status" value="1"/>
</dbReference>
<evidence type="ECO:0000256" key="4">
    <source>
        <dbReference type="ARBA" id="ARBA00022691"/>
    </source>
</evidence>
<reference evidence="11 12" key="1">
    <citation type="journal article" date="2021" name="Int. J. Syst. Evol. Microbiol.">
        <title>Clostridium zeae sp. nov., isolated from corn silage.</title>
        <authorList>
            <person name="Kobayashi H."/>
            <person name="Tanizawa Y."/>
            <person name="Yagura M."/>
            <person name="Sakamoto M."/>
            <person name="Ohkuma M."/>
            <person name="Tohno M."/>
        </authorList>
    </citation>
    <scope>NUCLEOTIDE SEQUENCE [LARGE SCALE GENOMIC DNA]</scope>
    <source>
        <strain evidence="11 12">CSC2</strain>
    </source>
</reference>
<feature type="coiled-coil region" evidence="8">
    <location>
        <begin position="271"/>
        <end position="298"/>
    </location>
</feature>
<dbReference type="Gene3D" id="3.80.30.20">
    <property type="entry name" value="tm_1862 like domain"/>
    <property type="match status" value="1"/>
</dbReference>
<dbReference type="InterPro" id="IPR006158">
    <property type="entry name" value="Cobalamin-bd"/>
</dbReference>
<dbReference type="Pfam" id="PF04055">
    <property type="entry name" value="Radical_SAM"/>
    <property type="match status" value="1"/>
</dbReference>
<dbReference type="SFLD" id="SFLDG01082">
    <property type="entry name" value="B12-binding_domain_containing"/>
    <property type="match status" value="1"/>
</dbReference>
<keyword evidence="4" id="KW-0949">S-adenosyl-L-methionine</keyword>
<evidence type="ECO:0000256" key="3">
    <source>
        <dbReference type="ARBA" id="ARBA00022679"/>
    </source>
</evidence>
<dbReference type="PANTHER" id="PTHR43409">
    <property type="entry name" value="ANAEROBIC MAGNESIUM-PROTOPORPHYRIN IX MONOMETHYL ESTER CYCLASE-RELATED"/>
    <property type="match status" value="1"/>
</dbReference>
<dbReference type="InterPro" id="IPR036724">
    <property type="entry name" value="Cobalamin-bd_sf"/>
</dbReference>
<gene>
    <name evidence="11" type="ORF">CSC2_14070</name>
</gene>
<dbReference type="CDD" id="cd02068">
    <property type="entry name" value="radical_SAM_B12_BD"/>
    <property type="match status" value="1"/>
</dbReference>
<dbReference type="Proteomes" id="UP000663802">
    <property type="component" value="Unassembled WGS sequence"/>
</dbReference>
<dbReference type="Gene3D" id="3.40.50.280">
    <property type="entry name" value="Cobalamin-binding domain"/>
    <property type="match status" value="1"/>
</dbReference>
<dbReference type="SMART" id="SM00729">
    <property type="entry name" value="Elp3"/>
    <property type="match status" value="1"/>
</dbReference>
<organism evidence="11 12">
    <name type="scientific">Clostridium zeae</name>
    <dbReference type="NCBI Taxonomy" id="2759022"/>
    <lineage>
        <taxon>Bacteria</taxon>
        <taxon>Bacillati</taxon>
        <taxon>Bacillota</taxon>
        <taxon>Clostridia</taxon>
        <taxon>Eubacteriales</taxon>
        <taxon>Clostridiaceae</taxon>
        <taxon>Clostridium</taxon>
    </lineage>
</organism>
<keyword evidence="3" id="KW-0808">Transferase</keyword>
<evidence type="ECO:0000256" key="1">
    <source>
        <dbReference type="ARBA" id="ARBA00001966"/>
    </source>
</evidence>
<dbReference type="Pfam" id="PF02310">
    <property type="entry name" value="B12-binding"/>
    <property type="match status" value="1"/>
</dbReference>